<keyword evidence="10" id="KW-1185">Reference proteome</keyword>
<dbReference type="RefSeq" id="WP_255296798.1">
    <property type="nucleotide sequence ID" value="NZ_VDGV01000077.1"/>
</dbReference>
<comment type="similarity">
    <text evidence="1 7">Belongs to the peptidase M3 family.</text>
</comment>
<dbReference type="Proteomes" id="UP000305526">
    <property type="component" value="Unassembled WGS sequence"/>
</dbReference>
<accession>A0ABY2XVJ5</accession>
<evidence type="ECO:0000256" key="7">
    <source>
        <dbReference type="RuleBase" id="RU003435"/>
    </source>
</evidence>
<dbReference type="EMBL" id="VDGV01000077">
    <property type="protein sequence ID" value="TNG90949.1"/>
    <property type="molecule type" value="Genomic_DNA"/>
</dbReference>
<organism evidence="9 10">
    <name type="scientific">Testudinibacter aquarius</name>
    <dbReference type="NCBI Taxonomy" id="1524974"/>
    <lineage>
        <taxon>Bacteria</taxon>
        <taxon>Pseudomonadati</taxon>
        <taxon>Pseudomonadota</taxon>
        <taxon>Gammaproteobacteria</taxon>
        <taxon>Pasteurellales</taxon>
        <taxon>Pasteurellaceae</taxon>
        <taxon>Testudinibacter</taxon>
    </lineage>
</organism>
<dbReference type="CDD" id="cd06456">
    <property type="entry name" value="M3A_DCP"/>
    <property type="match status" value="1"/>
</dbReference>
<comment type="caution">
    <text evidence="9">The sequence shown here is derived from an EMBL/GenBank/DDBJ whole genome shotgun (WGS) entry which is preliminary data.</text>
</comment>
<keyword evidence="3 7" id="KW-0479">Metal-binding</keyword>
<evidence type="ECO:0000259" key="8">
    <source>
        <dbReference type="Pfam" id="PF01432"/>
    </source>
</evidence>
<sequence>SLATKMAESPQQVLDFLQNLASRAKPQGEKELAELQTYTAKEFGISELEPWDITFYSEKQKQHLFAINDEELRPYFPENRVLNGLFEVVKRIFGITAKERFDVDVWNDEVRFFELYDSSNQLRGSFYLDLYARPHKRSGAWMDACIGRKRLVNGEIQKPVAYLVCNFNKPIGDKPALFTHDEVTTLFHEFGHGIHHMLTLIDVGDVSGINGVPWDAVELPSQFMENWCWEKEALDFISGHYQSDEPLPTEKLNQLLAAKNYQAAMFVLRQLEFSIFDFRLHYEYDPKLGARVLETLQQVKQQVSLFKSIEWARSPHSFGHIFGGGYSAGYYSYLWAEVLSADAFSLFEEQGIFNPQTGQAFLDHILTRGGSEEPMELFKRFRGREPQLDALLRHKGIAD</sequence>
<evidence type="ECO:0000313" key="10">
    <source>
        <dbReference type="Proteomes" id="UP000305526"/>
    </source>
</evidence>
<evidence type="ECO:0000256" key="3">
    <source>
        <dbReference type="ARBA" id="ARBA00022723"/>
    </source>
</evidence>
<proteinExistence type="inferred from homology"/>
<evidence type="ECO:0000256" key="5">
    <source>
        <dbReference type="ARBA" id="ARBA00022833"/>
    </source>
</evidence>
<dbReference type="Pfam" id="PF01432">
    <property type="entry name" value="Peptidase_M3"/>
    <property type="match status" value="1"/>
</dbReference>
<gene>
    <name evidence="9" type="ORF">FHQ21_08690</name>
</gene>
<evidence type="ECO:0000313" key="9">
    <source>
        <dbReference type="EMBL" id="TNG90949.1"/>
    </source>
</evidence>
<dbReference type="InterPro" id="IPR045090">
    <property type="entry name" value="Pept_M3A_M3B"/>
</dbReference>
<feature type="domain" description="Peptidase M3A/M3B catalytic" evidence="8">
    <location>
        <begin position="1"/>
        <end position="396"/>
    </location>
</feature>
<keyword evidence="6 7" id="KW-0482">Metalloprotease</keyword>
<keyword evidence="5 7" id="KW-0862">Zinc</keyword>
<dbReference type="InterPro" id="IPR001567">
    <property type="entry name" value="Pept_M3A_M3B_dom"/>
</dbReference>
<reference evidence="9 10" key="1">
    <citation type="submission" date="2019-05" db="EMBL/GenBank/DDBJ databases">
        <title>Pasteurellaceae isolates from reptiles.</title>
        <authorList>
            <person name="Bojesen A.M."/>
            <person name="Lund E."/>
        </authorList>
    </citation>
    <scope>NUCLEOTIDE SEQUENCE [LARGE SCALE GENOMIC DNA]</scope>
    <source>
        <strain evidence="9 10">ELNT2x</strain>
    </source>
</reference>
<evidence type="ECO:0000256" key="2">
    <source>
        <dbReference type="ARBA" id="ARBA00022670"/>
    </source>
</evidence>
<name>A0ABY2XVJ5_9PAST</name>
<dbReference type="SUPFAM" id="SSF55486">
    <property type="entry name" value="Metalloproteases ('zincins'), catalytic domain"/>
    <property type="match status" value="1"/>
</dbReference>
<keyword evidence="2 7" id="KW-0645">Protease</keyword>
<evidence type="ECO:0000256" key="4">
    <source>
        <dbReference type="ARBA" id="ARBA00022801"/>
    </source>
</evidence>
<dbReference type="InterPro" id="IPR034005">
    <property type="entry name" value="M3A_DCP"/>
</dbReference>
<evidence type="ECO:0000256" key="6">
    <source>
        <dbReference type="ARBA" id="ARBA00023049"/>
    </source>
</evidence>
<feature type="non-terminal residue" evidence="9">
    <location>
        <position position="1"/>
    </location>
</feature>
<keyword evidence="4 7" id="KW-0378">Hydrolase</keyword>
<protein>
    <submittedName>
        <fullName evidence="9">Oligopeptidase A</fullName>
    </submittedName>
</protein>
<dbReference type="Gene3D" id="1.10.1370.40">
    <property type="match status" value="2"/>
</dbReference>
<dbReference type="PANTHER" id="PTHR11804">
    <property type="entry name" value="PROTEASE M3 THIMET OLIGOPEPTIDASE-RELATED"/>
    <property type="match status" value="1"/>
</dbReference>
<evidence type="ECO:0000256" key="1">
    <source>
        <dbReference type="ARBA" id="ARBA00006040"/>
    </source>
</evidence>
<comment type="cofactor">
    <cofactor evidence="7">
        <name>Zn(2+)</name>
        <dbReference type="ChEBI" id="CHEBI:29105"/>
    </cofactor>
    <text evidence="7">Binds 1 zinc ion.</text>
</comment>
<dbReference type="PANTHER" id="PTHR11804:SF84">
    <property type="entry name" value="SACCHAROLYSIN"/>
    <property type="match status" value="1"/>
</dbReference>